<evidence type="ECO:0000256" key="9">
    <source>
        <dbReference type="ARBA" id="ARBA00022824"/>
    </source>
</evidence>
<keyword evidence="11 15" id="KW-0472">Membrane</keyword>
<feature type="transmembrane region" description="Helical" evidence="15">
    <location>
        <begin position="247"/>
        <end position="265"/>
    </location>
</feature>
<evidence type="ECO:0000256" key="14">
    <source>
        <dbReference type="ARBA" id="ARBA00045102"/>
    </source>
</evidence>
<comment type="subcellular location">
    <subcellularLocation>
        <location evidence="1 15">Endoplasmic reticulum membrane</location>
        <topology evidence="1 15">Multi-pass membrane protein</topology>
    </subcellularLocation>
</comment>
<reference evidence="17" key="1">
    <citation type="journal article" date="2021" name="Open Biol.">
        <title>Shared evolutionary footprints suggest mitochondrial oxidative damage underlies multiple complex I losses in fungi.</title>
        <authorList>
            <person name="Schikora-Tamarit M.A."/>
            <person name="Marcet-Houben M."/>
            <person name="Nosek J."/>
            <person name="Gabaldon T."/>
        </authorList>
    </citation>
    <scope>NUCLEOTIDE SEQUENCE</scope>
    <source>
        <strain evidence="17">CBS2887</strain>
    </source>
</reference>
<keyword evidence="6 15" id="KW-0808">Transferase</keyword>
<keyword evidence="9 15" id="KW-0256">Endoplasmic reticulum</keyword>
<dbReference type="PANTHER" id="PTHR10050">
    <property type="entry name" value="DOLICHYL-PHOSPHATE-MANNOSE--PROTEIN MANNOSYLTRANSFERASE"/>
    <property type="match status" value="1"/>
</dbReference>
<dbReference type="Gene3D" id="2.80.10.50">
    <property type="match status" value="1"/>
</dbReference>
<dbReference type="GO" id="GO:0005789">
    <property type="term" value="C:endoplasmic reticulum membrane"/>
    <property type="evidence" value="ECO:0007669"/>
    <property type="project" value="UniProtKB-SubCell"/>
</dbReference>
<feature type="domain" description="MIR" evidence="16">
    <location>
        <begin position="465"/>
        <end position="521"/>
    </location>
</feature>
<evidence type="ECO:0000256" key="3">
    <source>
        <dbReference type="ARBA" id="ARBA00007222"/>
    </source>
</evidence>
<comment type="catalytic activity">
    <reaction evidence="13 15">
        <text>a di-trans,poly-cis-dolichyl beta-D-mannosyl phosphate + L-threonyl-[protein] = 3-O-(alpha-D-mannosyl)-L-threonyl-[protein] + a di-trans,poly-cis-dolichyl phosphate + H(+)</text>
        <dbReference type="Rhea" id="RHEA:53396"/>
        <dbReference type="Rhea" id="RHEA-COMP:11060"/>
        <dbReference type="Rhea" id="RHEA-COMP:13547"/>
        <dbReference type="Rhea" id="RHEA-COMP:19498"/>
        <dbReference type="Rhea" id="RHEA-COMP:19501"/>
        <dbReference type="ChEBI" id="CHEBI:15378"/>
        <dbReference type="ChEBI" id="CHEBI:30013"/>
        <dbReference type="ChEBI" id="CHEBI:57683"/>
        <dbReference type="ChEBI" id="CHEBI:58211"/>
        <dbReference type="ChEBI" id="CHEBI:137323"/>
        <dbReference type="EC" id="2.4.1.109"/>
    </reaction>
</comment>
<keyword evidence="5 15" id="KW-0328">Glycosyltransferase</keyword>
<feature type="transmembrane region" description="Helical" evidence="15">
    <location>
        <begin position="285"/>
        <end position="306"/>
    </location>
</feature>
<keyword evidence="7 15" id="KW-0812">Transmembrane</keyword>
<dbReference type="EMBL" id="JAEUBG010004868">
    <property type="protein sequence ID" value="KAH3679745.1"/>
    <property type="molecule type" value="Genomic_DNA"/>
</dbReference>
<feature type="domain" description="MIR" evidence="16">
    <location>
        <begin position="396"/>
        <end position="455"/>
    </location>
</feature>
<keyword evidence="18" id="KW-1185">Reference proteome</keyword>
<evidence type="ECO:0000256" key="7">
    <source>
        <dbReference type="ARBA" id="ARBA00022692"/>
    </source>
</evidence>
<gene>
    <name evidence="17" type="ORF">WICPIJ_008562</name>
</gene>
<organism evidence="17 18">
    <name type="scientific">Wickerhamomyces pijperi</name>
    <name type="common">Yeast</name>
    <name type="synonym">Pichia pijperi</name>
    <dbReference type="NCBI Taxonomy" id="599730"/>
    <lineage>
        <taxon>Eukaryota</taxon>
        <taxon>Fungi</taxon>
        <taxon>Dikarya</taxon>
        <taxon>Ascomycota</taxon>
        <taxon>Saccharomycotina</taxon>
        <taxon>Saccharomycetes</taxon>
        <taxon>Phaffomycetales</taxon>
        <taxon>Wickerhamomycetaceae</taxon>
        <taxon>Wickerhamomyces</taxon>
    </lineage>
</organism>
<dbReference type="Proteomes" id="UP000774326">
    <property type="component" value="Unassembled WGS sequence"/>
</dbReference>
<protein>
    <recommendedName>
        <fullName evidence="4 15">Dolichyl-phosphate-mannose--protein mannosyltransferase</fullName>
        <ecNumber evidence="4 15">2.4.1.109</ecNumber>
    </recommendedName>
</protein>
<keyword evidence="8" id="KW-0677">Repeat</keyword>
<comment type="similarity">
    <text evidence="3 15">Belongs to the glycosyltransferase 39 family.</text>
</comment>
<evidence type="ECO:0000256" key="2">
    <source>
        <dbReference type="ARBA" id="ARBA00004922"/>
    </source>
</evidence>
<comment type="catalytic activity">
    <reaction evidence="14 15">
        <text>a di-trans,poly-cis-dolichyl beta-D-mannosyl phosphate + L-seryl-[protein] = 3-O-(alpha-D-mannosyl)-L-seryl-[protein] + a di-trans,poly-cis-dolichyl phosphate + H(+)</text>
        <dbReference type="Rhea" id="RHEA:17377"/>
        <dbReference type="Rhea" id="RHEA-COMP:9863"/>
        <dbReference type="Rhea" id="RHEA-COMP:13546"/>
        <dbReference type="Rhea" id="RHEA-COMP:19498"/>
        <dbReference type="Rhea" id="RHEA-COMP:19501"/>
        <dbReference type="ChEBI" id="CHEBI:15378"/>
        <dbReference type="ChEBI" id="CHEBI:29999"/>
        <dbReference type="ChEBI" id="CHEBI:57683"/>
        <dbReference type="ChEBI" id="CHEBI:58211"/>
        <dbReference type="ChEBI" id="CHEBI:137321"/>
        <dbReference type="EC" id="2.4.1.109"/>
    </reaction>
</comment>
<keyword evidence="12" id="KW-0325">Glycoprotein</keyword>
<reference evidence="17" key="2">
    <citation type="submission" date="2021-01" db="EMBL/GenBank/DDBJ databases">
        <authorList>
            <person name="Schikora-Tamarit M.A."/>
        </authorList>
    </citation>
    <scope>NUCLEOTIDE SEQUENCE</scope>
    <source>
        <strain evidence="17">CBS2887</strain>
    </source>
</reference>
<feature type="transmembrane region" description="Helical" evidence="15">
    <location>
        <begin position="194"/>
        <end position="212"/>
    </location>
</feature>
<feature type="transmembrane region" description="Helical" evidence="15">
    <location>
        <begin position="691"/>
        <end position="709"/>
    </location>
</feature>
<evidence type="ECO:0000256" key="13">
    <source>
        <dbReference type="ARBA" id="ARBA00045085"/>
    </source>
</evidence>
<evidence type="ECO:0000256" key="5">
    <source>
        <dbReference type="ARBA" id="ARBA00022676"/>
    </source>
</evidence>
<feature type="domain" description="MIR" evidence="16">
    <location>
        <begin position="333"/>
        <end position="387"/>
    </location>
</feature>
<dbReference type="InterPro" id="IPR032421">
    <property type="entry name" value="PMT_4TMC"/>
</dbReference>
<feature type="transmembrane region" description="Helical" evidence="15">
    <location>
        <begin position="57"/>
        <end position="76"/>
    </location>
</feature>
<feature type="transmembrane region" description="Helical" evidence="15">
    <location>
        <begin position="224"/>
        <end position="240"/>
    </location>
</feature>
<evidence type="ECO:0000256" key="11">
    <source>
        <dbReference type="ARBA" id="ARBA00023136"/>
    </source>
</evidence>
<feature type="transmembrane region" description="Helical" evidence="15">
    <location>
        <begin position="666"/>
        <end position="685"/>
    </location>
</feature>
<dbReference type="OrthoDB" id="292747at2759"/>
<dbReference type="Pfam" id="PF02815">
    <property type="entry name" value="MIR"/>
    <property type="match status" value="1"/>
</dbReference>
<evidence type="ECO:0000313" key="17">
    <source>
        <dbReference type="EMBL" id="KAH3679745.1"/>
    </source>
</evidence>
<dbReference type="InterPro" id="IPR027005">
    <property type="entry name" value="PMT-like"/>
</dbReference>
<comment type="function">
    <text evidence="15">Transfers mannose from Dol-P-mannose to Ser or Thr residues on proteins.</text>
</comment>
<feature type="transmembrane region" description="Helical" evidence="15">
    <location>
        <begin position="637"/>
        <end position="654"/>
    </location>
</feature>
<evidence type="ECO:0000256" key="8">
    <source>
        <dbReference type="ARBA" id="ARBA00022737"/>
    </source>
</evidence>
<dbReference type="InterPro" id="IPR016093">
    <property type="entry name" value="MIR_motif"/>
</dbReference>
<dbReference type="SUPFAM" id="SSF82109">
    <property type="entry name" value="MIR domain"/>
    <property type="match status" value="1"/>
</dbReference>
<evidence type="ECO:0000256" key="6">
    <source>
        <dbReference type="ARBA" id="ARBA00022679"/>
    </source>
</evidence>
<evidence type="ECO:0000256" key="12">
    <source>
        <dbReference type="ARBA" id="ARBA00023180"/>
    </source>
</evidence>
<dbReference type="Pfam" id="PF16192">
    <property type="entry name" value="PMT_4TMC"/>
    <property type="match status" value="1"/>
</dbReference>
<dbReference type="GO" id="GO:0004169">
    <property type="term" value="F:dolichyl-phosphate-mannose-protein mannosyltransferase activity"/>
    <property type="evidence" value="ECO:0007669"/>
    <property type="project" value="UniProtKB-UniRule"/>
</dbReference>
<feature type="transmembrane region" description="Helical" evidence="15">
    <location>
        <begin position="596"/>
        <end position="617"/>
    </location>
</feature>
<proteinExistence type="inferred from homology"/>
<dbReference type="SMART" id="SM00472">
    <property type="entry name" value="MIR"/>
    <property type="match status" value="3"/>
</dbReference>
<evidence type="ECO:0000256" key="4">
    <source>
        <dbReference type="ARBA" id="ARBA00012839"/>
    </source>
</evidence>
<evidence type="ECO:0000256" key="1">
    <source>
        <dbReference type="ARBA" id="ARBA00004477"/>
    </source>
</evidence>
<dbReference type="CDD" id="cd23283">
    <property type="entry name" value="beta-trefoil_MIR_PMT1-like"/>
    <property type="match status" value="1"/>
</dbReference>
<dbReference type="Pfam" id="PF02366">
    <property type="entry name" value="PMT"/>
    <property type="match status" value="1"/>
</dbReference>
<evidence type="ECO:0000256" key="10">
    <source>
        <dbReference type="ARBA" id="ARBA00022989"/>
    </source>
</evidence>
<dbReference type="InterPro" id="IPR036300">
    <property type="entry name" value="MIR_dom_sf"/>
</dbReference>
<comment type="caution">
    <text evidence="17">The sequence shown here is derived from an EMBL/GenBank/DDBJ whole genome shotgun (WGS) entry which is preliminary data.</text>
</comment>
<evidence type="ECO:0000256" key="15">
    <source>
        <dbReference type="RuleBase" id="RU367007"/>
    </source>
</evidence>
<feature type="transmembrane region" description="Helical" evidence="15">
    <location>
        <begin position="169"/>
        <end position="187"/>
    </location>
</feature>
<comment type="pathway">
    <text evidence="2 15">Protein modification; protein glycosylation.</text>
</comment>
<dbReference type="AlphaFoldDB" id="A0A9P8TID3"/>
<evidence type="ECO:0000313" key="18">
    <source>
        <dbReference type="Proteomes" id="UP000774326"/>
    </source>
</evidence>
<dbReference type="EC" id="2.4.1.109" evidence="4 15"/>
<feature type="transmembrane region" description="Helical" evidence="15">
    <location>
        <begin position="144"/>
        <end position="163"/>
    </location>
</feature>
<name>A0A9P8TID3_WICPI</name>
<keyword evidence="10 15" id="KW-1133">Transmembrane helix</keyword>
<evidence type="ECO:0000259" key="16">
    <source>
        <dbReference type="PROSITE" id="PS50919"/>
    </source>
</evidence>
<dbReference type="InterPro" id="IPR003342">
    <property type="entry name" value="ArnT-like_N"/>
</dbReference>
<sequence>MAKKPTRQAPTKATKGFSIPEVDPVEPVVYEKGSSRPFIITTPTTTLSAARTANTKLDYIFIGTLVVLGIFIRLSLLEAPDSVVFDEVHFGGFAKKYIQGTFFMDVHPPLAKMLFAGVGSFFGFKGDFDFAKIGDVYPASTPYFYMRAFPAVLGLGTVVLSYLTLRASGVRASVAFIAGLLFTWENSYVTISRYILLDSPLMFFIAAAAYGFKRFQNETPLSFHWYRALLSTGIALGLAVSSKWVGLFTIAWIGALNVWDMWFLIGDLTVPVPKLLKQTFARGSVLLGVPLVLYLSFFAIHFNLLWREGDGGPFMSSAFRTTLHGNKIPSNIAADVGVGSTISLRHVNTQGGYLHSHNHYYETGSKQQQITLYPHIDANNEWVVELYNVTEAPVSFEQITDGTKIRLKHKLTSRRLHSHDHKAPVSENDWSKEASCYGYEGFDGDANDDFIVEIQKEYTKDVNAQTNLRAIESVFRLRHAMSGCYLFSHEVKLPAWAFDQQEVICATQGIVPQSLWYIETNENPFLPADAERINYPTPSFLEKVVESHKKMWAINKKLDSPHNFQSTPDEWPLLSRGISYWSGEKRAIYLLGNAPVWWAVSVFIFGFVVYTGVQILRWQLGETVGDDAHVFNFNVQAIHYLLGWFLHYFPSWLMGRQMFLHHYLPAYYFGILALAHFLDIIVSYICRKNKIIGYSVILPFVALSLYFYANYSAIIYGSQWTKQECLNSRWISTWDYDCGRFPESYNDYSQSAGVVNEAEFFQSATTLKEAAATSIEELAKIPSQEAVIAAADERVVNLGEPAAGFVQPPQA</sequence>
<accession>A0A9P8TID3</accession>
<dbReference type="PROSITE" id="PS50919">
    <property type="entry name" value="MIR"/>
    <property type="match status" value="3"/>
</dbReference>
<dbReference type="PANTHER" id="PTHR10050:SF50">
    <property type="entry name" value="DOLICHYL-PHOSPHATE-MANNOSE--PROTEIN MANNOSYLTRANSFERASE 1-RELATED"/>
    <property type="match status" value="1"/>
</dbReference>